<dbReference type="EMBL" id="KN834782">
    <property type="protein sequence ID" value="KIK58997.1"/>
    <property type="molecule type" value="Genomic_DNA"/>
</dbReference>
<feature type="region of interest" description="Disordered" evidence="1">
    <location>
        <begin position="36"/>
        <end position="96"/>
    </location>
</feature>
<evidence type="ECO:0000313" key="4">
    <source>
        <dbReference type="Proteomes" id="UP000053593"/>
    </source>
</evidence>
<name>A0A0D0CKP8_9AGAR</name>
<keyword evidence="4" id="KW-1185">Reference proteome</keyword>
<keyword evidence="2" id="KW-0732">Signal</keyword>
<evidence type="ECO:0000256" key="2">
    <source>
        <dbReference type="SAM" id="SignalP"/>
    </source>
</evidence>
<evidence type="ECO:0000313" key="3">
    <source>
        <dbReference type="EMBL" id="KIK58997.1"/>
    </source>
</evidence>
<reference evidence="3 4" key="1">
    <citation type="submission" date="2014-04" db="EMBL/GenBank/DDBJ databases">
        <title>Evolutionary Origins and Diversification of the Mycorrhizal Mutualists.</title>
        <authorList>
            <consortium name="DOE Joint Genome Institute"/>
            <consortium name="Mycorrhizal Genomics Consortium"/>
            <person name="Kohler A."/>
            <person name="Kuo A."/>
            <person name="Nagy L.G."/>
            <person name="Floudas D."/>
            <person name="Copeland A."/>
            <person name="Barry K.W."/>
            <person name="Cichocki N."/>
            <person name="Veneault-Fourrey C."/>
            <person name="LaButti K."/>
            <person name="Lindquist E.A."/>
            <person name="Lipzen A."/>
            <person name="Lundell T."/>
            <person name="Morin E."/>
            <person name="Murat C."/>
            <person name="Riley R."/>
            <person name="Ohm R."/>
            <person name="Sun H."/>
            <person name="Tunlid A."/>
            <person name="Henrissat B."/>
            <person name="Grigoriev I.V."/>
            <person name="Hibbett D.S."/>
            <person name="Martin F."/>
        </authorList>
    </citation>
    <scope>NUCLEOTIDE SEQUENCE [LARGE SCALE GENOMIC DNA]</scope>
    <source>
        <strain evidence="3 4">FD-317 M1</strain>
    </source>
</reference>
<dbReference type="OrthoDB" id="6159137at2759"/>
<proteinExistence type="predicted"/>
<accession>A0A0D0CKP8</accession>
<feature type="signal peptide" evidence="2">
    <location>
        <begin position="1"/>
        <end position="22"/>
    </location>
</feature>
<protein>
    <recommendedName>
        <fullName evidence="5">Pre-mRNA-splicing factor 38</fullName>
    </recommendedName>
</protein>
<dbReference type="HOGENOM" id="CLU_1408924_0_0_1"/>
<gene>
    <name evidence="3" type="ORF">GYMLUDRAFT_74756</name>
</gene>
<evidence type="ECO:0000256" key="1">
    <source>
        <dbReference type="SAM" id="MobiDB-lite"/>
    </source>
</evidence>
<feature type="chain" id="PRO_5002208700" description="Pre-mRNA-splicing factor 38" evidence="2">
    <location>
        <begin position="23"/>
        <end position="193"/>
    </location>
</feature>
<sequence length="193" mass="22550">MFIRFTALTMRHFLLECLGTSAWHPIDQENSDANARISIPTDDFSGSTGAIPSGPEALRRSRSRSPEEADNPGNNVHVSGLSHKVDSRDLETSTEEAEVSITAHNGAELMGKVITIAKPYDSRYSRDFPDCRGGRYDDYRDRDRDRRWDDKDRDRDYYRERKCECGDRYDRYDRHDDRCDRYDDRSRRLSWVV</sequence>
<dbReference type="AlphaFoldDB" id="A0A0D0CKP8"/>
<evidence type="ECO:0008006" key="5">
    <source>
        <dbReference type="Google" id="ProtNLM"/>
    </source>
</evidence>
<organism evidence="3 4">
    <name type="scientific">Collybiopsis luxurians FD-317 M1</name>
    <dbReference type="NCBI Taxonomy" id="944289"/>
    <lineage>
        <taxon>Eukaryota</taxon>
        <taxon>Fungi</taxon>
        <taxon>Dikarya</taxon>
        <taxon>Basidiomycota</taxon>
        <taxon>Agaricomycotina</taxon>
        <taxon>Agaricomycetes</taxon>
        <taxon>Agaricomycetidae</taxon>
        <taxon>Agaricales</taxon>
        <taxon>Marasmiineae</taxon>
        <taxon>Omphalotaceae</taxon>
        <taxon>Collybiopsis</taxon>
        <taxon>Collybiopsis luxurians</taxon>
    </lineage>
</organism>
<dbReference type="Proteomes" id="UP000053593">
    <property type="component" value="Unassembled WGS sequence"/>
</dbReference>